<dbReference type="Pfam" id="PF00063">
    <property type="entry name" value="Myosin_head"/>
    <property type="match status" value="1"/>
</dbReference>
<keyword evidence="10" id="KW-1185">Reference proteome</keyword>
<dbReference type="SUPFAM" id="SSF52540">
    <property type="entry name" value="P-loop containing nucleoside triphosphate hydrolases"/>
    <property type="match status" value="1"/>
</dbReference>
<feature type="transmembrane region" description="Helical" evidence="7">
    <location>
        <begin position="124"/>
        <end position="144"/>
    </location>
</feature>
<name>A0ABQ5FFT9_9ASTR</name>
<sequence length="358" mass="40166">MRMILFLPLPLQPYHNRIIASLHKEFDMTDLGALNYFLGISADRSSTEGVPVQDPTLYRSLAGGFYNYLGLCDTSSHCVIFACIVRGIYGTVVYCLHSVYCVFLVCFVSLSLQRIAYAGAAAENLDLVIICAFVTYTGNILIAVNPFRRLPHLYDIHMMQQYKGATFGELSPHLFAIADECYRAMINEHGSQSILVSGESGAGKTETTKMLMRYLAFMGGRSGTEGRTVEQQVLESNPVLEAFGNAKTVKNNNSSRFGKFVEIQFDRQGKISGAAVRTYLLERSRVCQVNDPERNYHCFYMLCAAPPEDAKRFKVGDPRTFHYLNQTNCYEVANIDDGREYLETRNAMDIVGISQDEQ</sequence>
<comment type="caution">
    <text evidence="6">Lacks conserved residue(s) required for the propagation of feature annotation.</text>
</comment>
<comment type="caution">
    <text evidence="9">The sequence shown here is derived from an EMBL/GenBank/DDBJ whole genome shotgun (WGS) entry which is preliminary data.</text>
</comment>
<keyword evidence="4 6" id="KW-0505">Motor protein</keyword>
<evidence type="ECO:0000259" key="8">
    <source>
        <dbReference type="PROSITE" id="PS51456"/>
    </source>
</evidence>
<dbReference type="InterPro" id="IPR036961">
    <property type="entry name" value="Kinesin_motor_dom_sf"/>
</dbReference>
<dbReference type="InterPro" id="IPR001609">
    <property type="entry name" value="Myosin_head_motor_dom-like"/>
</dbReference>
<keyword evidence="5 6" id="KW-0009">Actin-binding</keyword>
<keyword evidence="7" id="KW-0812">Transmembrane</keyword>
<protein>
    <submittedName>
        <fullName evidence="9">Myosin-2 heavy chain</fullName>
    </submittedName>
</protein>
<evidence type="ECO:0000256" key="3">
    <source>
        <dbReference type="ARBA" id="ARBA00023123"/>
    </source>
</evidence>
<keyword evidence="2 6" id="KW-0067">ATP-binding</keyword>
<keyword evidence="7" id="KW-0472">Membrane</keyword>
<dbReference type="PANTHER" id="PTHR13140">
    <property type="entry name" value="MYOSIN"/>
    <property type="match status" value="1"/>
</dbReference>
<proteinExistence type="inferred from homology"/>
<evidence type="ECO:0000256" key="7">
    <source>
        <dbReference type="SAM" id="Phobius"/>
    </source>
</evidence>
<dbReference type="PANTHER" id="PTHR13140:SF270">
    <property type="entry name" value="MYOSIN-12"/>
    <property type="match status" value="1"/>
</dbReference>
<dbReference type="Gene3D" id="3.40.850.10">
    <property type="entry name" value="Kinesin motor domain"/>
    <property type="match status" value="1"/>
</dbReference>
<dbReference type="InterPro" id="IPR027417">
    <property type="entry name" value="P-loop_NTPase"/>
</dbReference>
<evidence type="ECO:0000256" key="5">
    <source>
        <dbReference type="ARBA" id="ARBA00023203"/>
    </source>
</evidence>
<gene>
    <name evidence="9" type="ORF">Tco_1005165</name>
</gene>
<feature type="binding site" evidence="6">
    <location>
        <begin position="198"/>
        <end position="205"/>
    </location>
    <ligand>
        <name>ATP</name>
        <dbReference type="ChEBI" id="CHEBI:30616"/>
    </ligand>
</feature>
<accession>A0ABQ5FFT9</accession>
<evidence type="ECO:0000313" key="9">
    <source>
        <dbReference type="EMBL" id="GJT61632.1"/>
    </source>
</evidence>
<reference evidence="9" key="2">
    <citation type="submission" date="2022-01" db="EMBL/GenBank/DDBJ databases">
        <authorList>
            <person name="Yamashiro T."/>
            <person name="Shiraishi A."/>
            <person name="Satake H."/>
            <person name="Nakayama K."/>
        </authorList>
    </citation>
    <scope>NUCLEOTIDE SEQUENCE</scope>
</reference>
<dbReference type="PROSITE" id="PS51456">
    <property type="entry name" value="MYOSIN_MOTOR"/>
    <property type="match status" value="1"/>
</dbReference>
<feature type="transmembrane region" description="Helical" evidence="7">
    <location>
        <begin position="92"/>
        <end position="112"/>
    </location>
</feature>
<evidence type="ECO:0000313" key="10">
    <source>
        <dbReference type="Proteomes" id="UP001151760"/>
    </source>
</evidence>
<feature type="non-terminal residue" evidence="9">
    <location>
        <position position="358"/>
    </location>
</feature>
<keyword evidence="3 6" id="KW-0518">Myosin</keyword>
<reference evidence="9" key="1">
    <citation type="journal article" date="2022" name="Int. J. Mol. Sci.">
        <title>Draft Genome of Tanacetum Coccineum: Genomic Comparison of Closely Related Tanacetum-Family Plants.</title>
        <authorList>
            <person name="Yamashiro T."/>
            <person name="Shiraishi A."/>
            <person name="Nakayama K."/>
            <person name="Satake H."/>
        </authorList>
    </citation>
    <scope>NUCLEOTIDE SEQUENCE</scope>
</reference>
<dbReference type="Proteomes" id="UP001151760">
    <property type="component" value="Unassembled WGS sequence"/>
</dbReference>
<feature type="domain" description="Myosin motor" evidence="8">
    <location>
        <begin position="135"/>
        <end position="358"/>
    </location>
</feature>
<keyword evidence="1 6" id="KW-0547">Nucleotide-binding</keyword>
<dbReference type="SMART" id="SM00242">
    <property type="entry name" value="MYSc"/>
    <property type="match status" value="1"/>
</dbReference>
<evidence type="ECO:0000256" key="1">
    <source>
        <dbReference type="ARBA" id="ARBA00022741"/>
    </source>
</evidence>
<organism evidence="9 10">
    <name type="scientific">Tanacetum coccineum</name>
    <dbReference type="NCBI Taxonomy" id="301880"/>
    <lineage>
        <taxon>Eukaryota</taxon>
        <taxon>Viridiplantae</taxon>
        <taxon>Streptophyta</taxon>
        <taxon>Embryophyta</taxon>
        <taxon>Tracheophyta</taxon>
        <taxon>Spermatophyta</taxon>
        <taxon>Magnoliopsida</taxon>
        <taxon>eudicotyledons</taxon>
        <taxon>Gunneridae</taxon>
        <taxon>Pentapetalae</taxon>
        <taxon>asterids</taxon>
        <taxon>campanulids</taxon>
        <taxon>Asterales</taxon>
        <taxon>Asteraceae</taxon>
        <taxon>Asteroideae</taxon>
        <taxon>Anthemideae</taxon>
        <taxon>Anthemidinae</taxon>
        <taxon>Tanacetum</taxon>
    </lineage>
</organism>
<comment type="similarity">
    <text evidence="6">Belongs to the TRAFAC class myosin-kinesin ATPase superfamily. Myosin family.</text>
</comment>
<evidence type="ECO:0000256" key="2">
    <source>
        <dbReference type="ARBA" id="ARBA00022840"/>
    </source>
</evidence>
<dbReference type="EMBL" id="BQNB010017306">
    <property type="protein sequence ID" value="GJT61632.1"/>
    <property type="molecule type" value="Genomic_DNA"/>
</dbReference>
<dbReference type="PRINTS" id="PR00193">
    <property type="entry name" value="MYOSINHEAVY"/>
</dbReference>
<keyword evidence="7" id="KW-1133">Transmembrane helix</keyword>
<evidence type="ECO:0000256" key="6">
    <source>
        <dbReference type="PROSITE-ProRule" id="PRU00782"/>
    </source>
</evidence>
<evidence type="ECO:0000256" key="4">
    <source>
        <dbReference type="ARBA" id="ARBA00023175"/>
    </source>
</evidence>